<evidence type="ECO:0000256" key="17">
    <source>
        <dbReference type="HAMAP-Rule" id="MF_01965"/>
    </source>
</evidence>
<feature type="binding site" evidence="18">
    <location>
        <position position="117"/>
    </location>
    <ligand>
        <name>K(+)</name>
        <dbReference type="ChEBI" id="CHEBI:29103"/>
    </ligand>
</feature>
<feature type="domain" description="YjeF C-terminal" evidence="20">
    <location>
        <begin position="213"/>
        <end position="467"/>
    </location>
</feature>
<comment type="caution">
    <text evidence="18">Lacks conserved residue(s) required for the propagation of feature annotation.</text>
</comment>
<dbReference type="GO" id="GO:0005524">
    <property type="term" value="F:ATP binding"/>
    <property type="evidence" value="ECO:0007669"/>
    <property type="project" value="UniProtKB-UniRule"/>
</dbReference>
<dbReference type="PANTHER" id="PTHR12592:SF0">
    <property type="entry name" value="ATP-DEPENDENT (S)-NAD(P)H-HYDRATE DEHYDRATASE"/>
    <property type="match status" value="1"/>
</dbReference>
<evidence type="ECO:0000256" key="19">
    <source>
        <dbReference type="PIRNR" id="PIRNR017184"/>
    </source>
</evidence>
<evidence type="ECO:0000256" key="7">
    <source>
        <dbReference type="ARBA" id="ARBA00022840"/>
    </source>
</evidence>
<dbReference type="Proteomes" id="UP000192671">
    <property type="component" value="Unassembled WGS sequence"/>
</dbReference>
<accession>A0A1X0U4W3</accession>
<dbReference type="InterPro" id="IPR030677">
    <property type="entry name" value="Nnr"/>
</dbReference>
<dbReference type="PANTHER" id="PTHR12592">
    <property type="entry name" value="ATP-DEPENDENT (S)-NAD(P)H-HYDRATE DEHYDRATASE FAMILY MEMBER"/>
    <property type="match status" value="1"/>
</dbReference>
<dbReference type="CDD" id="cd01171">
    <property type="entry name" value="YXKO-related"/>
    <property type="match status" value="1"/>
</dbReference>
<keyword evidence="8 17" id="KW-0521">NADP</keyword>
<dbReference type="Pfam" id="PF01256">
    <property type="entry name" value="Carb_kinase"/>
    <property type="match status" value="1"/>
</dbReference>
<dbReference type="InterPro" id="IPR004443">
    <property type="entry name" value="YjeF_N_dom"/>
</dbReference>
<comment type="cofactor">
    <cofactor evidence="18 19">
        <name>K(+)</name>
        <dbReference type="ChEBI" id="CHEBI:29103"/>
    </cofactor>
    <text evidence="18 19">Binds 1 potassium ion per subunit.</text>
</comment>
<evidence type="ECO:0000256" key="4">
    <source>
        <dbReference type="ARBA" id="ARBA00009524"/>
    </source>
</evidence>
<evidence type="ECO:0000313" key="23">
    <source>
        <dbReference type="Proteomes" id="UP000192671"/>
    </source>
</evidence>
<dbReference type="GO" id="GO:0046496">
    <property type="term" value="P:nicotinamide nucleotide metabolic process"/>
    <property type="evidence" value="ECO:0007669"/>
    <property type="project" value="UniProtKB-UniRule"/>
</dbReference>
<feature type="binding site" evidence="18">
    <location>
        <begin position="121"/>
        <end position="127"/>
    </location>
    <ligand>
        <name>(6S)-NADPHX</name>
        <dbReference type="ChEBI" id="CHEBI:64076"/>
    </ligand>
</feature>
<evidence type="ECO:0000256" key="9">
    <source>
        <dbReference type="ARBA" id="ARBA00022958"/>
    </source>
</evidence>
<evidence type="ECO:0000256" key="13">
    <source>
        <dbReference type="ARBA" id="ARBA00023268"/>
    </source>
</evidence>
<dbReference type="GO" id="GO:0046872">
    <property type="term" value="F:metal ion binding"/>
    <property type="evidence" value="ECO:0007669"/>
    <property type="project" value="UniProtKB-UniRule"/>
</dbReference>
<organism evidence="22 23">
    <name type="scientific">Campylobacter concisus</name>
    <dbReference type="NCBI Taxonomy" id="199"/>
    <lineage>
        <taxon>Bacteria</taxon>
        <taxon>Pseudomonadati</taxon>
        <taxon>Campylobacterota</taxon>
        <taxon>Epsilonproteobacteria</taxon>
        <taxon>Campylobacterales</taxon>
        <taxon>Campylobacteraceae</taxon>
        <taxon>Campylobacter</taxon>
    </lineage>
</organism>
<evidence type="ECO:0000256" key="12">
    <source>
        <dbReference type="ARBA" id="ARBA00023239"/>
    </source>
</evidence>
<comment type="similarity">
    <text evidence="18">Belongs to the NnrE/AIBP family.</text>
</comment>
<feature type="binding site" evidence="18">
    <location>
        <position position="150"/>
    </location>
    <ligand>
        <name>(6S)-NADPHX</name>
        <dbReference type="ChEBI" id="CHEBI:64076"/>
    </ligand>
</feature>
<feature type="binding site" evidence="17">
    <location>
        <begin position="382"/>
        <end position="386"/>
    </location>
    <ligand>
        <name>AMP</name>
        <dbReference type="ChEBI" id="CHEBI:456215"/>
    </ligand>
</feature>
<comment type="catalytic activity">
    <reaction evidence="16 17 19">
        <text>(6S)-NADPHX + ADP = AMP + phosphate + NADPH + H(+)</text>
        <dbReference type="Rhea" id="RHEA:32235"/>
        <dbReference type="ChEBI" id="CHEBI:15378"/>
        <dbReference type="ChEBI" id="CHEBI:43474"/>
        <dbReference type="ChEBI" id="CHEBI:57783"/>
        <dbReference type="ChEBI" id="CHEBI:64076"/>
        <dbReference type="ChEBI" id="CHEBI:456215"/>
        <dbReference type="ChEBI" id="CHEBI:456216"/>
        <dbReference type="EC" id="4.2.1.136"/>
    </reaction>
</comment>
<dbReference type="GO" id="GO:0052855">
    <property type="term" value="F:ADP-dependent NAD(P)H-hydrate dehydratase activity"/>
    <property type="evidence" value="ECO:0007669"/>
    <property type="project" value="UniProtKB-UniRule"/>
</dbReference>
<dbReference type="NCBIfam" id="TIGR00197">
    <property type="entry name" value="yjeF_nterm"/>
    <property type="match status" value="1"/>
</dbReference>
<evidence type="ECO:0000256" key="6">
    <source>
        <dbReference type="ARBA" id="ARBA00022741"/>
    </source>
</evidence>
<feature type="binding site" evidence="18">
    <location>
        <position position="153"/>
    </location>
    <ligand>
        <name>K(+)</name>
        <dbReference type="ChEBI" id="CHEBI:29103"/>
    </ligand>
</feature>
<dbReference type="AlphaFoldDB" id="A0A1X0U4W3"/>
<comment type="cofactor">
    <cofactor evidence="17">
        <name>Mg(2+)</name>
        <dbReference type="ChEBI" id="CHEBI:18420"/>
    </cofactor>
</comment>
<keyword evidence="12 17" id="KW-0456">Lyase</keyword>
<evidence type="ECO:0000256" key="14">
    <source>
        <dbReference type="ARBA" id="ARBA00025153"/>
    </source>
</evidence>
<dbReference type="SUPFAM" id="SSF64153">
    <property type="entry name" value="YjeF N-terminal domain-like"/>
    <property type="match status" value="1"/>
</dbReference>
<comment type="caution">
    <text evidence="22">The sequence shown here is derived from an EMBL/GenBank/DDBJ whole genome shotgun (WGS) entry which is preliminary data.</text>
</comment>
<keyword evidence="6 17" id="KW-0547">Nucleotide-binding</keyword>
<evidence type="ECO:0000256" key="3">
    <source>
        <dbReference type="ARBA" id="ARBA00006001"/>
    </source>
</evidence>
<gene>
    <name evidence="17" type="primary">nnrD</name>
    <name evidence="18" type="synonym">nnrE</name>
    <name evidence="22" type="ORF">A3835_09325</name>
</gene>
<dbReference type="NCBIfam" id="TIGR00196">
    <property type="entry name" value="yjeF_cterm"/>
    <property type="match status" value="1"/>
</dbReference>
<dbReference type="EC" id="5.1.99.6" evidence="19"/>
<keyword evidence="5 18" id="KW-0479">Metal-binding</keyword>
<feature type="binding site" evidence="17">
    <location>
        <position position="410"/>
    </location>
    <ligand>
        <name>AMP</name>
        <dbReference type="ChEBI" id="CHEBI:456215"/>
    </ligand>
</feature>
<keyword evidence="10 17" id="KW-0520">NAD</keyword>
<dbReference type="InterPro" id="IPR029056">
    <property type="entry name" value="Ribokinase-like"/>
</dbReference>
<reference evidence="22 23" key="1">
    <citation type="journal article" date="2017" name="Gene Rep">
        <title>The ribosomal RNA operon (rrn) of Campylobacter concisus supports molecular typing to genomospecies level.</title>
        <authorList>
            <person name="Huq M."/>
            <person name="Van T.T.H."/>
            <person name="Gurtler V."/>
            <person name="Elshagmani E."/>
            <person name="Allemailem K.S."/>
            <person name="Smooker P.M."/>
            <person name="Istivan T.S."/>
        </authorList>
    </citation>
    <scope>NUCLEOTIDE SEQUENCE [LARGE SCALE GENOMIC DNA]</scope>
    <source>
        <strain evidence="22 23">RCH 26</strain>
    </source>
</reference>
<dbReference type="GO" id="GO:0110051">
    <property type="term" value="P:metabolite repair"/>
    <property type="evidence" value="ECO:0007669"/>
    <property type="project" value="TreeGrafter"/>
</dbReference>
<evidence type="ECO:0000313" key="22">
    <source>
        <dbReference type="EMBL" id="ORI09761.1"/>
    </source>
</evidence>
<dbReference type="HAMAP" id="MF_01966">
    <property type="entry name" value="NADHX_epimerase"/>
    <property type="match status" value="1"/>
</dbReference>
<evidence type="ECO:0000259" key="21">
    <source>
        <dbReference type="PROSITE" id="PS51385"/>
    </source>
</evidence>
<sequence>MKNLYLDTRVLDERAGEKFDLSEELLMENAAAGIANFIRMKFKKGERVLGICGGGNNGADVLCALRMLEGEYECEFILASKNLKPLASKQLERAKFAGVRESKDVENSLNSAQCVIDGLFGSGLNRNLDEKHIELISKINASTAYIIACDVPSGLSSEGKVLGTCVKADATITMGARKLALYSDAAKDYVGKIKVATLGISAQNYECESDYHLLEKCDLILPNRKNQCVNKGDFGHAFIISGEHIGASKLCAKAAFAFGAGLVSVIGEQGLNLPTHIMQASKISEKMNAGALGMGLGKRGVEELEVQILKGKKLVLDADIFYSQKVLELLSENCVLTPHPKEFCSLLKICKIADIDVQTLQENRYAYARAWSEKFKAVLVLKGANTIIAKDGQIYVMPYGKNTLAKGGSGDVLSGLVLALLAQGYEPLDAAISATLAHALSLRNFDKNSYALEPTDIIKGVKCLQKR</sequence>
<proteinExistence type="inferred from homology"/>
<dbReference type="InterPro" id="IPR036652">
    <property type="entry name" value="YjeF_N_dom_sf"/>
</dbReference>
<comment type="catalytic activity">
    <reaction evidence="15 17 19">
        <text>(6S)-NADHX + ADP = AMP + phosphate + NADH + H(+)</text>
        <dbReference type="Rhea" id="RHEA:32223"/>
        <dbReference type="ChEBI" id="CHEBI:15378"/>
        <dbReference type="ChEBI" id="CHEBI:43474"/>
        <dbReference type="ChEBI" id="CHEBI:57945"/>
        <dbReference type="ChEBI" id="CHEBI:64074"/>
        <dbReference type="ChEBI" id="CHEBI:456215"/>
        <dbReference type="ChEBI" id="CHEBI:456216"/>
        <dbReference type="EC" id="4.2.1.136"/>
    </reaction>
</comment>
<dbReference type="PROSITE" id="PS51383">
    <property type="entry name" value="YJEF_C_3"/>
    <property type="match status" value="1"/>
</dbReference>
<dbReference type="InterPro" id="IPR017953">
    <property type="entry name" value="Carbohydrate_kinase_pred_CS"/>
</dbReference>
<comment type="subunit">
    <text evidence="17">Homotetramer.</text>
</comment>
<evidence type="ECO:0000256" key="16">
    <source>
        <dbReference type="ARBA" id="ARBA00049209"/>
    </source>
</evidence>
<dbReference type="EC" id="4.2.1.136" evidence="19"/>
<comment type="catalytic activity">
    <reaction evidence="1 18 19">
        <text>(6R)-NADHX = (6S)-NADHX</text>
        <dbReference type="Rhea" id="RHEA:32215"/>
        <dbReference type="ChEBI" id="CHEBI:64074"/>
        <dbReference type="ChEBI" id="CHEBI:64075"/>
        <dbReference type="EC" id="5.1.99.6"/>
    </reaction>
</comment>
<keyword evidence="9 18" id="KW-0630">Potassium</keyword>
<comment type="function">
    <text evidence="14 19">Bifunctional enzyme that catalyzes the epimerization of the S- and R-forms of NAD(P)HX and the dehydration of the S-form of NAD(P)HX at the expense of ADP, which is converted to AMP. This allows the repair of both epimers of NAD(P)HX, a damaged form of NAD(P)H that is a result of enzymatic or heat-dependent hydration.</text>
</comment>
<name>A0A1X0U4W3_9BACT</name>
<evidence type="ECO:0000256" key="11">
    <source>
        <dbReference type="ARBA" id="ARBA00023235"/>
    </source>
</evidence>
<evidence type="ECO:0000256" key="2">
    <source>
        <dbReference type="ARBA" id="ARBA00000909"/>
    </source>
</evidence>
<feature type="binding site" evidence="18">
    <location>
        <begin position="56"/>
        <end position="60"/>
    </location>
    <ligand>
        <name>(6S)-NADPHX</name>
        <dbReference type="ChEBI" id="CHEBI:64076"/>
    </ligand>
</feature>
<evidence type="ECO:0000256" key="10">
    <source>
        <dbReference type="ARBA" id="ARBA00023027"/>
    </source>
</evidence>
<evidence type="ECO:0000256" key="1">
    <source>
        <dbReference type="ARBA" id="ARBA00000013"/>
    </source>
</evidence>
<dbReference type="GO" id="GO:0052856">
    <property type="term" value="F:NAD(P)HX epimerase activity"/>
    <property type="evidence" value="ECO:0007669"/>
    <property type="project" value="UniProtKB-UniRule"/>
</dbReference>
<dbReference type="EMBL" id="LVWL01000008">
    <property type="protein sequence ID" value="ORI09761.1"/>
    <property type="molecule type" value="Genomic_DNA"/>
</dbReference>
<comment type="catalytic activity">
    <reaction evidence="2 18 19">
        <text>(6R)-NADPHX = (6S)-NADPHX</text>
        <dbReference type="Rhea" id="RHEA:32227"/>
        <dbReference type="ChEBI" id="CHEBI:64076"/>
        <dbReference type="ChEBI" id="CHEBI:64077"/>
        <dbReference type="EC" id="5.1.99.6"/>
    </reaction>
</comment>
<dbReference type="PROSITE" id="PS01050">
    <property type="entry name" value="YJEF_C_2"/>
    <property type="match status" value="1"/>
</dbReference>
<protein>
    <recommendedName>
        <fullName evidence="19">Bifunctional NAD(P)H-hydrate repair enzyme</fullName>
    </recommendedName>
    <alternativeName>
        <fullName evidence="19">Nicotinamide nucleotide repair protein</fullName>
    </alternativeName>
    <domain>
        <recommendedName>
            <fullName evidence="19">ADP-dependent (S)-NAD(P)H-hydrate dehydratase</fullName>
            <ecNumber evidence="19">4.2.1.136</ecNumber>
        </recommendedName>
        <alternativeName>
            <fullName evidence="19">ADP-dependent NAD(P)HX dehydratase</fullName>
        </alternativeName>
    </domain>
    <domain>
        <recommendedName>
            <fullName evidence="19">NAD(P)H-hydrate epimerase</fullName>
            <ecNumber evidence="19">5.1.99.6</ecNumber>
        </recommendedName>
    </domain>
</protein>
<dbReference type="HAMAP" id="MF_01965">
    <property type="entry name" value="NADHX_dehydratase"/>
    <property type="match status" value="1"/>
</dbReference>
<feature type="binding site" evidence="17">
    <location>
        <position position="339"/>
    </location>
    <ligand>
        <name>(6S)-NADPHX</name>
        <dbReference type="ChEBI" id="CHEBI:64076"/>
    </ligand>
</feature>
<dbReference type="PROSITE" id="PS51385">
    <property type="entry name" value="YJEF_N"/>
    <property type="match status" value="1"/>
</dbReference>
<evidence type="ECO:0000256" key="18">
    <source>
        <dbReference type="HAMAP-Rule" id="MF_01966"/>
    </source>
</evidence>
<comment type="function">
    <text evidence="17">Catalyzes the dehydration of the S-form of NAD(P)HX at the expense of ADP, which is converted to AMP. Together with NAD(P)HX epimerase, which catalyzes the epimerization of the S- and R-forms, the enzyme allows the repair of both epimers of NAD(P)HX, a damaged form of NAD(P)H that is a result of enzymatic or heat-dependent hydration.</text>
</comment>
<evidence type="ECO:0000256" key="15">
    <source>
        <dbReference type="ARBA" id="ARBA00048238"/>
    </source>
</evidence>
<feature type="binding site" evidence="17">
    <location>
        <position position="411"/>
    </location>
    <ligand>
        <name>(6S)-NADPHX</name>
        <dbReference type="ChEBI" id="CHEBI:64076"/>
    </ligand>
</feature>
<feature type="binding site" evidence="17">
    <location>
        <position position="247"/>
    </location>
    <ligand>
        <name>(6S)-NADPHX</name>
        <dbReference type="ChEBI" id="CHEBI:64076"/>
    </ligand>
</feature>
<evidence type="ECO:0000256" key="8">
    <source>
        <dbReference type="ARBA" id="ARBA00022857"/>
    </source>
</evidence>
<evidence type="ECO:0000256" key="5">
    <source>
        <dbReference type="ARBA" id="ARBA00022723"/>
    </source>
</evidence>
<feature type="binding site" evidence="17">
    <location>
        <position position="295"/>
    </location>
    <ligand>
        <name>(6S)-NADPHX</name>
        <dbReference type="ChEBI" id="CHEBI:64076"/>
    </ligand>
</feature>
<feature type="binding site" evidence="18">
    <location>
        <position position="57"/>
    </location>
    <ligand>
        <name>K(+)</name>
        <dbReference type="ChEBI" id="CHEBI:29103"/>
    </ligand>
</feature>
<comment type="similarity">
    <text evidence="4 19">In the C-terminal section; belongs to the NnrD/CARKD family.</text>
</comment>
<dbReference type="Pfam" id="PF03853">
    <property type="entry name" value="YjeF_N"/>
    <property type="match status" value="1"/>
</dbReference>
<comment type="similarity">
    <text evidence="17">Belongs to the NnrD/CARKD family.</text>
</comment>
<keyword evidence="11 18" id="KW-0413">Isomerase</keyword>
<dbReference type="PIRSF" id="PIRSF017184">
    <property type="entry name" value="Nnr"/>
    <property type="match status" value="1"/>
</dbReference>
<comment type="function">
    <text evidence="18">Catalyzes the epimerization of the S- and R-forms of NAD(P)HX, a damaged form of NAD(P)H that is a result of enzymatic or heat-dependent hydration. This is a prerequisite for the S-specific NAD(P)H-hydrate dehydratase to allow the repair of both epimers of NAD(P)HX.</text>
</comment>
<dbReference type="InterPro" id="IPR000631">
    <property type="entry name" value="CARKD"/>
</dbReference>
<dbReference type="Gene3D" id="3.40.1190.20">
    <property type="match status" value="1"/>
</dbReference>
<keyword evidence="7 17" id="KW-0067">ATP-binding</keyword>
<dbReference type="Gene3D" id="3.40.50.10260">
    <property type="entry name" value="YjeF N-terminal domain"/>
    <property type="match status" value="1"/>
</dbReference>
<evidence type="ECO:0000259" key="20">
    <source>
        <dbReference type="PROSITE" id="PS51383"/>
    </source>
</evidence>
<dbReference type="SUPFAM" id="SSF53613">
    <property type="entry name" value="Ribokinase-like"/>
    <property type="match status" value="1"/>
</dbReference>
<keyword evidence="13" id="KW-0511">Multifunctional enzyme</keyword>
<feature type="domain" description="YjeF N-terminal" evidence="21">
    <location>
        <begin position="8"/>
        <end position="206"/>
    </location>
</feature>
<comment type="similarity">
    <text evidence="3 19">In the N-terminal section; belongs to the NnrE/AIBP family.</text>
</comment>